<accession>A0A1G6YP86</accession>
<gene>
    <name evidence="3" type="ORF">SAMN05216337_101747</name>
</gene>
<name>A0A1G6YP86_9BRAD</name>
<dbReference type="Proteomes" id="UP000199245">
    <property type="component" value="Unassembled WGS sequence"/>
</dbReference>
<organism evidence="3 4">
    <name type="scientific">Bradyrhizobium brasilense</name>
    <dbReference type="NCBI Taxonomy" id="1419277"/>
    <lineage>
        <taxon>Bacteria</taxon>
        <taxon>Pseudomonadati</taxon>
        <taxon>Pseudomonadota</taxon>
        <taxon>Alphaproteobacteria</taxon>
        <taxon>Hyphomicrobiales</taxon>
        <taxon>Nitrobacteraceae</taxon>
        <taxon>Bradyrhizobium</taxon>
    </lineage>
</organism>
<keyword evidence="1" id="KW-0732">Signal</keyword>
<evidence type="ECO:0000259" key="2">
    <source>
        <dbReference type="Pfam" id="PF20091"/>
    </source>
</evidence>
<evidence type="ECO:0000313" key="4">
    <source>
        <dbReference type="Proteomes" id="UP000199245"/>
    </source>
</evidence>
<reference evidence="3 4" key="1">
    <citation type="submission" date="2016-10" db="EMBL/GenBank/DDBJ databases">
        <authorList>
            <person name="de Groot N.N."/>
        </authorList>
    </citation>
    <scope>NUCLEOTIDE SEQUENCE [LARGE SCALE GENOMIC DNA]</scope>
    <source>
        <strain evidence="3 4">R5</strain>
    </source>
</reference>
<evidence type="ECO:0000256" key="1">
    <source>
        <dbReference type="SAM" id="SignalP"/>
    </source>
</evidence>
<proteinExistence type="predicted"/>
<dbReference type="InterPro" id="IPR045394">
    <property type="entry name" value="Abhydrolase_dom"/>
</dbReference>
<evidence type="ECO:0000313" key="3">
    <source>
        <dbReference type="EMBL" id="SDD92209.1"/>
    </source>
</evidence>
<dbReference type="EMBL" id="FMZW01000017">
    <property type="protein sequence ID" value="SDD92209.1"/>
    <property type="molecule type" value="Genomic_DNA"/>
</dbReference>
<feature type="domain" description="Alpha/beta hydrolase" evidence="2">
    <location>
        <begin position="170"/>
        <end position="509"/>
    </location>
</feature>
<feature type="signal peptide" evidence="1">
    <location>
        <begin position="1"/>
        <end position="27"/>
    </location>
</feature>
<dbReference type="Pfam" id="PF20091">
    <property type="entry name" value="Abhydrolase_10"/>
    <property type="match status" value="1"/>
</dbReference>
<feature type="chain" id="PRO_5011597212" description="Alpha/beta hydrolase domain-containing protein" evidence="1">
    <location>
        <begin position="28"/>
        <end position="528"/>
    </location>
</feature>
<dbReference type="AlphaFoldDB" id="A0A1G6YP86"/>
<protein>
    <recommendedName>
        <fullName evidence="2">Alpha/beta hydrolase domain-containing protein</fullName>
    </recommendedName>
</protein>
<sequence>MLHLNRPIVSFLLCLLGLIAVTRSASAEVTKIEFTSKQPYGTFRTGDYVIWQGMIHGDLAPQEAIPGIDKAARNERGRIDYAAKIILMMPAALRAGNGALLVDVPNRGRVYAEALYNSPRDAPFLSGTLEQGTGFLQDHGFAIAEVHWELGQGAELPSFADSDGKTRYVEGVGFAIVRDAADFLAHAATDAGGTPNPLKGAISRVLASGKSQDGRFLKTFLLNGFNMVGNRRVFDGMHVFVSAAGLLPILQTGLGPKSSGEEAPTFANPDFPGVNDGPLTIGEITSKVAARGEVPPKMMLVNSTTDYYSLRASLGRTGASGTADQPLPANVRMYDVAGGSHVVVLKAPTCTQSPGRLDWAPLSRALLLHLDDWVSRNAEPPASELMPLDTASGDPPALRAPTALSAAVIQVPKRDQDGNALGGVRLPDIAVPTGTNGGQNQPQTFTCMLVGSFSPFAATKAERERTSDTRPSIEERYRTRDDYVNRIRIAAQDLVTRGLMLPEDAAVIVQEAASSKLFAPAPANDAPR</sequence>